<reference evidence="1" key="1">
    <citation type="submission" date="2019-04" db="EMBL/GenBank/DDBJ databases">
        <title>Microbes associate with the intestines of laboratory mice.</title>
        <authorList>
            <person name="Navarre W."/>
            <person name="Wong E."/>
            <person name="Huang K."/>
            <person name="Tropini C."/>
            <person name="Ng K."/>
            <person name="Yu B."/>
        </authorList>
    </citation>
    <scope>NUCLEOTIDE SEQUENCE</scope>
    <source>
        <strain evidence="1">NM01_1-7b</strain>
    </source>
</reference>
<name>A0AC61RV08_9FIRM</name>
<dbReference type="Proteomes" id="UP000304953">
    <property type="component" value="Unassembled WGS sequence"/>
</dbReference>
<accession>A0AC61RV08</accession>
<comment type="caution">
    <text evidence="1">The sequence shown here is derived from an EMBL/GenBank/DDBJ whole genome shotgun (WGS) entry which is preliminary data.</text>
</comment>
<protein>
    <submittedName>
        <fullName evidence="1">Uncharacterized protein</fullName>
    </submittedName>
</protein>
<evidence type="ECO:0000313" key="1">
    <source>
        <dbReference type="EMBL" id="TGY95703.1"/>
    </source>
</evidence>
<dbReference type="EMBL" id="SRYA01000025">
    <property type="protein sequence ID" value="TGY95703.1"/>
    <property type="molecule type" value="Genomic_DNA"/>
</dbReference>
<evidence type="ECO:0000313" key="2">
    <source>
        <dbReference type="Proteomes" id="UP000304953"/>
    </source>
</evidence>
<keyword evidence="2" id="KW-1185">Reference proteome</keyword>
<organism evidence="1 2">
    <name type="scientific">Petralouisia muris</name>
    <dbReference type="NCBI Taxonomy" id="3032872"/>
    <lineage>
        <taxon>Bacteria</taxon>
        <taxon>Bacillati</taxon>
        <taxon>Bacillota</taxon>
        <taxon>Clostridia</taxon>
        <taxon>Lachnospirales</taxon>
        <taxon>Lachnospiraceae</taxon>
        <taxon>Petralouisia</taxon>
    </lineage>
</organism>
<gene>
    <name evidence="1" type="ORF">E5329_13330</name>
</gene>
<proteinExistence type="predicted"/>
<sequence length="200" mass="24186">MLYDKDIREPLFDYLEEQYGKIRIIEEKQMGRSRADVVMVLPKALCGLEIKSDADTYARLSRQVRDYNQYFDYNYIVVGTKHAHHVEEHVPDWWGILTVESEEGKPDFYLLRQARENPKVNWKRKLGLLWRPELVHIQERNQLPRYRQKSKDFVIDKILLKVPRERLYGQISDELFERDYTVIEKDIRAYKKEALLKRLK</sequence>